<reference evidence="1 2" key="1">
    <citation type="submission" date="2023-11" db="EMBL/GenBank/DDBJ databases">
        <title>Dfirmibasis_genome.</title>
        <authorList>
            <person name="Edelbroek B."/>
            <person name="Kjellin J."/>
            <person name="Jerlstrom-Hultqvist J."/>
            <person name="Soderbom F."/>
        </authorList>
    </citation>
    <scope>NUCLEOTIDE SEQUENCE [LARGE SCALE GENOMIC DNA]</scope>
    <source>
        <strain evidence="1 2">TNS-C-14</strain>
    </source>
</reference>
<comment type="caution">
    <text evidence="1">The sequence shown here is derived from an EMBL/GenBank/DDBJ whole genome shotgun (WGS) entry which is preliminary data.</text>
</comment>
<gene>
    <name evidence="1" type="ORF">RB653_003491</name>
</gene>
<dbReference type="Proteomes" id="UP001344447">
    <property type="component" value="Unassembled WGS sequence"/>
</dbReference>
<accession>A0AAN7YVU5</accession>
<dbReference type="AlphaFoldDB" id="A0AAN7YVU5"/>
<evidence type="ECO:0000313" key="2">
    <source>
        <dbReference type="Proteomes" id="UP001344447"/>
    </source>
</evidence>
<protein>
    <submittedName>
        <fullName evidence="1">Uncharacterized protein</fullName>
    </submittedName>
</protein>
<sequence>MPEILRSTRASVLLWKTTWTTVKTKTSILKAFALSKLTYFSYIEKYNENELKQINKIVEWFLSASNYKNSTGFNVINLMSARRSRYPMEQG</sequence>
<name>A0AAN7YVU5_9MYCE</name>
<organism evidence="1 2">
    <name type="scientific">Dictyostelium firmibasis</name>
    <dbReference type="NCBI Taxonomy" id="79012"/>
    <lineage>
        <taxon>Eukaryota</taxon>
        <taxon>Amoebozoa</taxon>
        <taxon>Evosea</taxon>
        <taxon>Eumycetozoa</taxon>
        <taxon>Dictyostelia</taxon>
        <taxon>Dictyosteliales</taxon>
        <taxon>Dictyosteliaceae</taxon>
        <taxon>Dictyostelium</taxon>
    </lineage>
</organism>
<evidence type="ECO:0000313" key="1">
    <source>
        <dbReference type="EMBL" id="KAK5581911.1"/>
    </source>
</evidence>
<dbReference type="EMBL" id="JAVFKY010000001">
    <property type="protein sequence ID" value="KAK5581911.1"/>
    <property type="molecule type" value="Genomic_DNA"/>
</dbReference>
<proteinExistence type="predicted"/>
<keyword evidence="2" id="KW-1185">Reference proteome</keyword>